<evidence type="ECO:0000256" key="2">
    <source>
        <dbReference type="ARBA" id="ARBA00007843"/>
    </source>
</evidence>
<keyword evidence="6" id="KW-0654">Proteoglycan</keyword>
<evidence type="ECO:0000256" key="6">
    <source>
        <dbReference type="ARBA" id="ARBA00022974"/>
    </source>
</evidence>
<dbReference type="FunFam" id="2.30.180.10:FF:000006">
    <property type="entry name" value="Fasciclin-like arabinogalactan protein 11"/>
    <property type="match status" value="1"/>
</dbReference>
<keyword evidence="7" id="KW-0472">Membrane</keyword>
<evidence type="ECO:0000256" key="9">
    <source>
        <dbReference type="ARBA" id="ARBA00024686"/>
    </source>
</evidence>
<dbReference type="Gene3D" id="2.30.180.10">
    <property type="entry name" value="FAS1 domain"/>
    <property type="match status" value="1"/>
</dbReference>
<evidence type="ECO:0000313" key="12">
    <source>
        <dbReference type="EMBL" id="KAJ0964956.1"/>
    </source>
</evidence>
<evidence type="ECO:0000256" key="3">
    <source>
        <dbReference type="ARBA" id="ARBA00022475"/>
    </source>
</evidence>
<reference evidence="12" key="1">
    <citation type="submission" date="2021-03" db="EMBL/GenBank/DDBJ databases">
        <authorList>
            <person name="Li Z."/>
            <person name="Yang C."/>
        </authorList>
    </citation>
    <scope>NUCLEOTIDE SEQUENCE</scope>
    <source>
        <strain evidence="12">Dzin_1.0</strain>
        <tissue evidence="12">Leaf</tissue>
    </source>
</reference>
<dbReference type="SUPFAM" id="SSF82153">
    <property type="entry name" value="FAS1 domain"/>
    <property type="match status" value="1"/>
</dbReference>
<keyword evidence="4" id="KW-0336">GPI-anchor</keyword>
<feature type="chain" id="PRO_5039226906" description="FAS1 domain-containing protein" evidence="10">
    <location>
        <begin position="31"/>
        <end position="261"/>
    </location>
</feature>
<dbReference type="Proteomes" id="UP001085076">
    <property type="component" value="Miscellaneous, Linkage group lg08"/>
</dbReference>
<evidence type="ECO:0000259" key="11">
    <source>
        <dbReference type="PROSITE" id="PS50213"/>
    </source>
</evidence>
<evidence type="ECO:0000256" key="8">
    <source>
        <dbReference type="ARBA" id="ARBA00023180"/>
    </source>
</evidence>
<evidence type="ECO:0000256" key="10">
    <source>
        <dbReference type="SAM" id="SignalP"/>
    </source>
</evidence>
<evidence type="ECO:0000256" key="5">
    <source>
        <dbReference type="ARBA" id="ARBA00022729"/>
    </source>
</evidence>
<dbReference type="InterPro" id="IPR045003">
    <property type="entry name" value="FLA_A"/>
</dbReference>
<keyword evidence="4" id="KW-0449">Lipoprotein</keyword>
<dbReference type="EMBL" id="JAGGNH010000008">
    <property type="protein sequence ID" value="KAJ0964956.1"/>
    <property type="molecule type" value="Genomic_DNA"/>
</dbReference>
<dbReference type="InterPro" id="IPR000782">
    <property type="entry name" value="FAS1_domain"/>
</dbReference>
<proteinExistence type="inferred from homology"/>
<comment type="similarity">
    <text evidence="2">Belongs to the fasciclin-like AGP family.</text>
</comment>
<evidence type="ECO:0000256" key="4">
    <source>
        <dbReference type="ARBA" id="ARBA00022622"/>
    </source>
</evidence>
<evidence type="ECO:0000256" key="7">
    <source>
        <dbReference type="ARBA" id="ARBA00023136"/>
    </source>
</evidence>
<evidence type="ECO:0000313" key="13">
    <source>
        <dbReference type="Proteomes" id="UP001085076"/>
    </source>
</evidence>
<dbReference type="GO" id="GO:0005886">
    <property type="term" value="C:plasma membrane"/>
    <property type="evidence" value="ECO:0007669"/>
    <property type="project" value="UniProtKB-SubCell"/>
</dbReference>
<sequence length="261" mass="28925">MEYSPFSLPYLTISLATLLILTTPKLLTQAKTSPVAPGPTPAPLNLTAILEKGSQYTTFMRLLKVTQVGQQVQSQLNNSYDGLTIFAPTDNAFNNLKAGTLNGLDAQEQVSLILYHVLPRYYSFVTFETASNPVRTQASGSNGVYSVNVTSSTNQVNVSTGIDETPVQTVLYSDFPLAVYSVDKDVSLSIDEFMNGDVCDKRQDLMTDSAISHPHHVETGRKLKHWTLDNDDPEYRELEDIFDGTWNRLVANNIFVIAEYC</sequence>
<keyword evidence="13" id="KW-1185">Reference proteome</keyword>
<gene>
    <name evidence="12" type="ORF">J5N97_026094</name>
</gene>
<dbReference type="PROSITE" id="PS50213">
    <property type="entry name" value="FAS1"/>
    <property type="match status" value="1"/>
</dbReference>
<dbReference type="SMART" id="SM00554">
    <property type="entry name" value="FAS1"/>
    <property type="match status" value="1"/>
</dbReference>
<dbReference type="GO" id="GO:0098552">
    <property type="term" value="C:side of membrane"/>
    <property type="evidence" value="ECO:0007669"/>
    <property type="project" value="UniProtKB-KW"/>
</dbReference>
<dbReference type="AlphaFoldDB" id="A0A9D5C1F6"/>
<dbReference type="GO" id="GO:0009834">
    <property type="term" value="P:plant-type secondary cell wall biogenesis"/>
    <property type="evidence" value="ECO:0007669"/>
    <property type="project" value="UniProtKB-ARBA"/>
</dbReference>
<feature type="signal peptide" evidence="10">
    <location>
        <begin position="1"/>
        <end position="30"/>
    </location>
</feature>
<feature type="domain" description="FAS1" evidence="11">
    <location>
        <begin position="43"/>
        <end position="186"/>
    </location>
</feature>
<dbReference type="OrthoDB" id="286301at2759"/>
<keyword evidence="8" id="KW-0325">Glycoprotein</keyword>
<comment type="caution">
    <text evidence="12">The sequence shown here is derived from an EMBL/GenBank/DDBJ whole genome shotgun (WGS) entry which is preliminary data.</text>
</comment>
<comment type="subcellular location">
    <subcellularLocation>
        <location evidence="1">Cell membrane</location>
        <topology evidence="1">Lipid-anchor</topology>
        <topology evidence="1">GPI-anchor</topology>
    </subcellularLocation>
</comment>
<accession>A0A9D5C1F6</accession>
<dbReference type="InterPro" id="IPR036378">
    <property type="entry name" value="FAS1_dom_sf"/>
</dbReference>
<comment type="function">
    <text evidence="9">May be a cell surface adhesion protein.</text>
</comment>
<dbReference type="PANTHER" id="PTHR32077:SF54">
    <property type="entry name" value="FASCICLIN-LIKE ARABINOGALACTAN PROTEIN 13-RELATED"/>
    <property type="match status" value="1"/>
</dbReference>
<reference evidence="12" key="2">
    <citation type="journal article" date="2022" name="Hortic Res">
        <title>The genome of Dioscorea zingiberensis sheds light on the biosynthesis, origin and evolution of the medicinally important diosgenin saponins.</title>
        <authorList>
            <person name="Li Y."/>
            <person name="Tan C."/>
            <person name="Li Z."/>
            <person name="Guo J."/>
            <person name="Li S."/>
            <person name="Chen X."/>
            <person name="Wang C."/>
            <person name="Dai X."/>
            <person name="Yang H."/>
            <person name="Song W."/>
            <person name="Hou L."/>
            <person name="Xu J."/>
            <person name="Tong Z."/>
            <person name="Xu A."/>
            <person name="Yuan X."/>
            <person name="Wang W."/>
            <person name="Yang Q."/>
            <person name="Chen L."/>
            <person name="Sun Z."/>
            <person name="Wang K."/>
            <person name="Pan B."/>
            <person name="Chen J."/>
            <person name="Bao Y."/>
            <person name="Liu F."/>
            <person name="Qi X."/>
            <person name="Gang D.R."/>
            <person name="Wen J."/>
            <person name="Li J."/>
        </authorList>
    </citation>
    <scope>NUCLEOTIDE SEQUENCE</scope>
    <source>
        <strain evidence="12">Dzin_1.0</strain>
    </source>
</reference>
<organism evidence="12 13">
    <name type="scientific">Dioscorea zingiberensis</name>
    <dbReference type="NCBI Taxonomy" id="325984"/>
    <lineage>
        <taxon>Eukaryota</taxon>
        <taxon>Viridiplantae</taxon>
        <taxon>Streptophyta</taxon>
        <taxon>Embryophyta</taxon>
        <taxon>Tracheophyta</taxon>
        <taxon>Spermatophyta</taxon>
        <taxon>Magnoliopsida</taxon>
        <taxon>Liliopsida</taxon>
        <taxon>Dioscoreales</taxon>
        <taxon>Dioscoreaceae</taxon>
        <taxon>Dioscorea</taxon>
    </lineage>
</organism>
<evidence type="ECO:0000256" key="1">
    <source>
        <dbReference type="ARBA" id="ARBA00004609"/>
    </source>
</evidence>
<dbReference type="PANTHER" id="PTHR32077">
    <property type="entry name" value="FASCICLIN-LIKE ARABINOGALACTAN PROTEIN"/>
    <property type="match status" value="1"/>
</dbReference>
<dbReference type="Pfam" id="PF02469">
    <property type="entry name" value="Fasciclin"/>
    <property type="match status" value="1"/>
</dbReference>
<name>A0A9D5C1F6_9LILI</name>
<keyword evidence="3" id="KW-1003">Cell membrane</keyword>
<protein>
    <recommendedName>
        <fullName evidence="11">FAS1 domain-containing protein</fullName>
    </recommendedName>
</protein>
<keyword evidence="5 10" id="KW-0732">Signal</keyword>